<accession>A1SX85</accession>
<dbReference type="Pfam" id="PF00128">
    <property type="entry name" value="Alpha-amylase"/>
    <property type="match status" value="1"/>
</dbReference>
<dbReference type="GO" id="GO:0004135">
    <property type="term" value="F:amylo-alpha-1,6-glucosidase activity"/>
    <property type="evidence" value="ECO:0007669"/>
    <property type="project" value="InterPro"/>
</dbReference>
<dbReference type="KEGG" id="pin:Ping_2363"/>
<dbReference type="InterPro" id="IPR017853">
    <property type="entry name" value="GH"/>
</dbReference>
<dbReference type="InterPro" id="IPR006047">
    <property type="entry name" value="GH13_cat_dom"/>
</dbReference>
<protein>
    <submittedName>
        <fullName evidence="6">Glycogen debranching enzyme GlgX</fullName>
    </submittedName>
</protein>
<evidence type="ECO:0000256" key="1">
    <source>
        <dbReference type="ARBA" id="ARBA00008061"/>
    </source>
</evidence>
<dbReference type="CAZy" id="CBM48">
    <property type="family name" value="Carbohydrate-Binding Module Family 48"/>
</dbReference>
<dbReference type="SUPFAM" id="SSF51011">
    <property type="entry name" value="Glycosyl hydrolase domain"/>
    <property type="match status" value="1"/>
</dbReference>
<keyword evidence="7" id="KW-1185">Reference proteome</keyword>
<gene>
    <name evidence="6" type="ordered locus">Ping_2363</name>
</gene>
<dbReference type="Pfam" id="PF02922">
    <property type="entry name" value="CBM_48"/>
    <property type="match status" value="1"/>
</dbReference>
<dbReference type="Gene3D" id="2.60.40.1180">
    <property type="entry name" value="Golgi alpha-mannosidase II"/>
    <property type="match status" value="1"/>
</dbReference>
<dbReference type="RefSeq" id="WP_011770660.1">
    <property type="nucleotide sequence ID" value="NC_008709.1"/>
</dbReference>
<dbReference type="EMBL" id="CP000510">
    <property type="protein sequence ID" value="ABM04100.1"/>
    <property type="molecule type" value="Genomic_DNA"/>
</dbReference>
<dbReference type="SUPFAM" id="SSF81296">
    <property type="entry name" value="E set domains"/>
    <property type="match status" value="1"/>
</dbReference>
<feature type="compositionally biased region" description="Basic and acidic residues" evidence="4">
    <location>
        <begin position="474"/>
        <end position="484"/>
    </location>
</feature>
<dbReference type="eggNOG" id="COG1523">
    <property type="taxonomic scope" value="Bacteria"/>
</dbReference>
<dbReference type="CDD" id="cd02856">
    <property type="entry name" value="E_set_GDE_Isoamylase_N"/>
    <property type="match status" value="1"/>
</dbReference>
<dbReference type="CAZy" id="GH13">
    <property type="family name" value="Glycoside Hydrolase Family 13"/>
</dbReference>
<evidence type="ECO:0000313" key="7">
    <source>
        <dbReference type="Proteomes" id="UP000000639"/>
    </source>
</evidence>
<dbReference type="InterPro" id="IPR044505">
    <property type="entry name" value="GlgX_Isoamylase_N_E_set"/>
</dbReference>
<dbReference type="InterPro" id="IPR014756">
    <property type="entry name" value="Ig_E-set"/>
</dbReference>
<dbReference type="SUPFAM" id="SSF51445">
    <property type="entry name" value="(Trans)glycosidases"/>
    <property type="match status" value="1"/>
</dbReference>
<comment type="similarity">
    <text evidence="1">Belongs to the glycosyl hydrolase 13 family.</text>
</comment>
<dbReference type="SMART" id="SM00642">
    <property type="entry name" value="Aamy"/>
    <property type="match status" value="1"/>
</dbReference>
<evidence type="ECO:0000256" key="3">
    <source>
        <dbReference type="ARBA" id="ARBA00023295"/>
    </source>
</evidence>
<evidence type="ECO:0000313" key="6">
    <source>
        <dbReference type="EMBL" id="ABM04100.1"/>
    </source>
</evidence>
<dbReference type="OrthoDB" id="3236218at2"/>
<evidence type="ECO:0000256" key="2">
    <source>
        <dbReference type="ARBA" id="ARBA00022801"/>
    </source>
</evidence>
<keyword evidence="2" id="KW-0378">Hydrolase</keyword>
<dbReference type="HOGENOM" id="CLU_011725_1_1_6"/>
<dbReference type="NCBIfam" id="TIGR02100">
    <property type="entry name" value="glgX_debranch"/>
    <property type="match status" value="1"/>
</dbReference>
<feature type="domain" description="Glycosyl hydrolase family 13 catalytic" evidence="5">
    <location>
        <begin position="162"/>
        <end position="574"/>
    </location>
</feature>
<dbReference type="STRING" id="357804.Ping_2363"/>
<dbReference type="PANTHER" id="PTHR43002">
    <property type="entry name" value="GLYCOGEN DEBRANCHING ENZYME"/>
    <property type="match status" value="1"/>
</dbReference>
<dbReference type="InterPro" id="IPR013783">
    <property type="entry name" value="Ig-like_fold"/>
</dbReference>
<feature type="region of interest" description="Disordered" evidence="4">
    <location>
        <begin position="474"/>
        <end position="494"/>
    </location>
</feature>
<organism evidence="6 7">
    <name type="scientific">Psychromonas ingrahamii (strain DSM 17664 / CCUG 51855 / 37)</name>
    <dbReference type="NCBI Taxonomy" id="357804"/>
    <lineage>
        <taxon>Bacteria</taxon>
        <taxon>Pseudomonadati</taxon>
        <taxon>Pseudomonadota</taxon>
        <taxon>Gammaproteobacteria</taxon>
        <taxon>Alteromonadales</taxon>
        <taxon>Psychromonadaceae</taxon>
        <taxon>Psychromonas</taxon>
    </lineage>
</organism>
<dbReference type="CDD" id="cd11326">
    <property type="entry name" value="AmyAc_Glg_debranch"/>
    <property type="match status" value="1"/>
</dbReference>
<proteinExistence type="inferred from homology"/>
<keyword evidence="3" id="KW-0326">Glycosidase</keyword>
<dbReference type="InterPro" id="IPR011837">
    <property type="entry name" value="Glycogen_debranch_GlgX"/>
</dbReference>
<dbReference type="Gene3D" id="2.60.40.10">
    <property type="entry name" value="Immunoglobulins"/>
    <property type="match status" value="1"/>
</dbReference>
<dbReference type="GO" id="GO:0005980">
    <property type="term" value="P:glycogen catabolic process"/>
    <property type="evidence" value="ECO:0007669"/>
    <property type="project" value="InterPro"/>
</dbReference>
<dbReference type="InterPro" id="IPR004193">
    <property type="entry name" value="Glyco_hydro_13_N"/>
</dbReference>
<dbReference type="Gene3D" id="3.20.20.80">
    <property type="entry name" value="Glycosidases"/>
    <property type="match status" value="1"/>
</dbReference>
<evidence type="ECO:0000256" key="4">
    <source>
        <dbReference type="SAM" id="MobiDB-lite"/>
    </source>
</evidence>
<evidence type="ECO:0000259" key="5">
    <source>
        <dbReference type="SMART" id="SM00642"/>
    </source>
</evidence>
<dbReference type="AlphaFoldDB" id="A1SX85"/>
<reference evidence="6 7" key="1">
    <citation type="submission" date="2007-01" db="EMBL/GenBank/DDBJ databases">
        <title>Complete sequence of Psychromonas ingrahamii 37.</title>
        <authorList>
            <consortium name="US DOE Joint Genome Institute"/>
            <person name="Copeland A."/>
            <person name="Lucas S."/>
            <person name="Lapidus A."/>
            <person name="Barry K."/>
            <person name="Detter J.C."/>
            <person name="Glavina del Rio T."/>
            <person name="Hammon N."/>
            <person name="Israni S."/>
            <person name="Dalin E."/>
            <person name="Tice H."/>
            <person name="Pitluck S."/>
            <person name="Thompson L.S."/>
            <person name="Brettin T."/>
            <person name="Bruce D."/>
            <person name="Han C."/>
            <person name="Tapia R."/>
            <person name="Schmutz J."/>
            <person name="Larimer F."/>
            <person name="Land M."/>
            <person name="Hauser L."/>
            <person name="Kyrpides N."/>
            <person name="Ivanova N."/>
            <person name="Staley J."/>
            <person name="Richardson P."/>
        </authorList>
    </citation>
    <scope>NUCLEOTIDE SEQUENCE [LARGE SCALE GENOMIC DNA]</scope>
    <source>
        <strain evidence="6 7">37</strain>
    </source>
</reference>
<dbReference type="InterPro" id="IPR013780">
    <property type="entry name" value="Glyco_hydro_b"/>
</dbReference>
<name>A1SX85_PSYIN</name>
<dbReference type="Proteomes" id="UP000000639">
    <property type="component" value="Chromosome"/>
</dbReference>
<sequence length="701" mass="79793">MEDKLLELDKKMHPFSASRGQFLPLGAILDQGGCHFSVYSLGAYRVDLCLFDKHENEIANYPLEVKQGRMWSIFVDQVIKGQLYGYRVYGDYQPENGLLFNPNNLLIDPYARALNRVQHNFAQAQSDDEHSQVAKSVVIDNSFDWKDVAKPNIAEDERIIYEVHVKSFSQRNKKIPLEKRGKYLGLSHPESIKHYKALGITSLQIMPVFSFVSELRLKNIGLTNYWGYNPINFFAPENRYAQFDAVNEFKTMVRELHAEGIEIILDVVYNHSAEAGNNGLILSLKGFDNRNYYTFEKEVDGSHLNYSNYSNHSGCGNTLNLDSPWSLKLMLDSLRYWATEMQVDGFRFDLAVTLAREANGFNKHSAFFKALLQDPVLSRVKLIAEPWDIGPGGYRLGGFPCDWLECNDRYRDTLRSFWRGDTGNVGDLATRLLGSRDVFAKSYRAISSSVNYICYHDGFTMDDLVSYDRRHNEANGEKSRDGHGHNLSSNYGVEGQTDDVKINQIRQQQKRNLIASLFISQGTPHFLSGDEMGHTQTGNNNAYCQDNILTWLSWNLTDADKKLFAFTSEVIKLRKESRLFGSLSLSGDSTGRCENSDLVQWYHPNGEVMEEVDWHASNSQAIAVELREAEQSGERWFVVLNSSSYHITCNLPLLEVGLSWKIKINTVCSSGKLTDEETNITKVTQVKARSVILLKCVRHLT</sequence>